<keyword evidence="11" id="KW-1185">Reference proteome</keyword>
<evidence type="ECO:0000256" key="8">
    <source>
        <dbReference type="ARBA" id="ARBA00023167"/>
    </source>
</evidence>
<dbReference type="Pfam" id="PF03079">
    <property type="entry name" value="ARD"/>
    <property type="match status" value="1"/>
</dbReference>
<feature type="binding site" evidence="9">
    <location>
        <position position="165"/>
    </location>
    <ligand>
        <name>Fe(2+)</name>
        <dbReference type="ChEBI" id="CHEBI:29033"/>
    </ligand>
</feature>
<comment type="similarity">
    <text evidence="9">Belongs to the acireductone dioxygenase (ARD) family.</text>
</comment>
<keyword evidence="4 9" id="KW-0479">Metal-binding</keyword>
<comment type="cofactor">
    <cofactor evidence="9">
        <name>Fe(2+)</name>
        <dbReference type="ChEBI" id="CHEBI:29033"/>
    </cofactor>
    <text evidence="9">Binds 1 Fe(2+) cation per monomer.</text>
</comment>
<comment type="caution">
    <text evidence="10">The sequence shown here is derived from an EMBL/GenBank/DDBJ whole genome shotgun (WGS) entry which is preliminary data.</text>
</comment>
<gene>
    <name evidence="9" type="primary">mtnD</name>
    <name evidence="10" type="ORF">GCM10010521_35450</name>
</gene>
<keyword evidence="6 9" id="KW-0560">Oxidoreductase</keyword>
<comment type="function">
    <text evidence="9">Catalyzes 2 different reactions between oxygene and the acireductone 1,2-dihydroxy-3-keto-5-methylthiopentene (DHK-MTPene) depending upon the metal bound in the active site. Fe-containing acireductone dioxygenase (Fe-ARD) produces formate and 2-keto-4-methylthiobutyrate (KMTB), the alpha-ketoacid precursor of methionine in the methionine recycle pathway. Ni-containing acireductone dioxygenase (Ni-ARD) produces methylthiopropionate, carbon monoxide and formate, and does not lie on the methionine recycle pathway.</text>
</comment>
<dbReference type="InterPro" id="IPR014710">
    <property type="entry name" value="RmlC-like_jellyroll"/>
</dbReference>
<dbReference type="HAMAP" id="MF_01682">
    <property type="entry name" value="Salvage_MtnD"/>
    <property type="match status" value="1"/>
</dbReference>
<accession>A0ABP6NE88</accession>
<comment type="catalytic activity">
    <reaction evidence="1 9">
        <text>1,2-dihydroxy-5-(methylsulfanyl)pent-1-en-3-one + O2 = 4-methylsulfanyl-2-oxobutanoate + formate + 2 H(+)</text>
        <dbReference type="Rhea" id="RHEA:24504"/>
        <dbReference type="ChEBI" id="CHEBI:15378"/>
        <dbReference type="ChEBI" id="CHEBI:15379"/>
        <dbReference type="ChEBI" id="CHEBI:15740"/>
        <dbReference type="ChEBI" id="CHEBI:16723"/>
        <dbReference type="ChEBI" id="CHEBI:49252"/>
        <dbReference type="EC" id="1.13.11.54"/>
    </reaction>
</comment>
<feature type="site" description="Important to generate the dianion" evidence="9">
    <location>
        <position position="129"/>
    </location>
</feature>
<dbReference type="PANTHER" id="PTHR23418">
    <property type="entry name" value="ACIREDUCTONE DIOXYGENASE"/>
    <property type="match status" value="1"/>
</dbReference>
<comment type="subunit">
    <text evidence="9">Monomer.</text>
</comment>
<feature type="binding site" evidence="9">
    <location>
        <position position="165"/>
    </location>
    <ligand>
        <name>Ni(2+)</name>
        <dbReference type="ChEBI" id="CHEBI:49786"/>
    </ligand>
</feature>
<comment type="catalytic activity">
    <reaction evidence="9">
        <text>1,2-dihydroxy-5-(methylsulfanyl)pent-1-en-3-one + O2 = 3-(methylsulfanyl)propanoate + CO + formate + 2 H(+)</text>
        <dbReference type="Rhea" id="RHEA:14161"/>
        <dbReference type="ChEBI" id="CHEBI:15378"/>
        <dbReference type="ChEBI" id="CHEBI:15379"/>
        <dbReference type="ChEBI" id="CHEBI:15740"/>
        <dbReference type="ChEBI" id="CHEBI:17245"/>
        <dbReference type="ChEBI" id="CHEBI:49016"/>
        <dbReference type="ChEBI" id="CHEBI:49252"/>
        <dbReference type="EC" id="1.13.11.53"/>
    </reaction>
</comment>
<comment type="cofactor">
    <cofactor evidence="9">
        <name>Ni(2+)</name>
        <dbReference type="ChEBI" id="CHEBI:49786"/>
    </cofactor>
    <text evidence="9">Binds 1 nickel ion per monomer.</text>
</comment>
<keyword evidence="5 9" id="KW-0223">Dioxygenase</keyword>
<keyword evidence="7 9" id="KW-0408">Iron</keyword>
<dbReference type="SUPFAM" id="SSF51182">
    <property type="entry name" value="RmlC-like cupins"/>
    <property type="match status" value="1"/>
</dbReference>
<keyword evidence="3 9" id="KW-0028">Amino-acid biosynthesis</keyword>
<organism evidence="10 11">
    <name type="scientific">Streptomyces rameus</name>
    <dbReference type="NCBI Taxonomy" id="68261"/>
    <lineage>
        <taxon>Bacteria</taxon>
        <taxon>Bacillati</taxon>
        <taxon>Actinomycetota</taxon>
        <taxon>Actinomycetes</taxon>
        <taxon>Kitasatosporales</taxon>
        <taxon>Streptomycetaceae</taxon>
        <taxon>Streptomyces</taxon>
    </lineage>
</organism>
<comment type="pathway">
    <text evidence="9">Amino-acid biosynthesis; L-methionine biosynthesis via salvage pathway; L-methionine from S-methyl-5-thio-alpha-D-ribose 1-phosphate: step 5/6.</text>
</comment>
<proteinExistence type="inferred from homology"/>
<feature type="binding site" evidence="9">
    <location>
        <position position="120"/>
    </location>
    <ligand>
        <name>Ni(2+)</name>
        <dbReference type="ChEBI" id="CHEBI:49786"/>
    </ligand>
</feature>
<evidence type="ECO:0000256" key="2">
    <source>
        <dbReference type="ARBA" id="ARBA00022596"/>
    </source>
</evidence>
<evidence type="ECO:0000313" key="10">
    <source>
        <dbReference type="EMBL" id="GAA3145329.1"/>
    </source>
</evidence>
<dbReference type="GO" id="GO:0051213">
    <property type="term" value="F:dioxygenase activity"/>
    <property type="evidence" value="ECO:0007669"/>
    <property type="project" value="UniProtKB-KW"/>
</dbReference>
<evidence type="ECO:0000256" key="5">
    <source>
        <dbReference type="ARBA" id="ARBA00022964"/>
    </source>
</evidence>
<evidence type="ECO:0000256" key="7">
    <source>
        <dbReference type="ARBA" id="ARBA00023004"/>
    </source>
</evidence>
<evidence type="ECO:0000256" key="4">
    <source>
        <dbReference type="ARBA" id="ARBA00022723"/>
    </source>
</evidence>
<dbReference type="InterPro" id="IPR011051">
    <property type="entry name" value="RmlC_Cupin_sf"/>
</dbReference>
<protein>
    <recommendedName>
        <fullName evidence="9">Acireductone dioxygenase</fullName>
    </recommendedName>
    <alternativeName>
        <fullName evidence="9">1,2-dihydroxy-3-keto-5-methylthiopentene dioxygenase</fullName>
        <shortName evidence="9">DHK-MTPene dioxygenase</shortName>
    </alternativeName>
    <alternativeName>
        <fullName evidence="9">Acireductone dioxygenase (Fe(2+)-requiring)</fullName>
        <shortName evidence="9">ARD'</shortName>
        <shortName evidence="9">Fe-ARD</shortName>
        <ecNumber evidence="9">1.13.11.54</ecNumber>
    </alternativeName>
    <alternativeName>
        <fullName evidence="9">Acireductone dioxygenase (Ni(2+)-requiring)</fullName>
        <shortName evidence="9">ARD</shortName>
        <shortName evidence="9">Ni-ARD</shortName>
        <ecNumber evidence="9">1.13.11.53</ecNumber>
    </alternativeName>
</protein>
<dbReference type="InterPro" id="IPR023956">
    <property type="entry name" value="ARD_bac"/>
</dbReference>
<feature type="site" description="May play a role in transmitting local conformational changes" evidence="9">
    <location>
        <position position="125"/>
    </location>
</feature>
<evidence type="ECO:0000256" key="9">
    <source>
        <dbReference type="HAMAP-Rule" id="MF_01682"/>
    </source>
</evidence>
<dbReference type="PANTHER" id="PTHR23418:SF0">
    <property type="entry name" value="ACIREDUCTONE DIOXYGENASE"/>
    <property type="match status" value="1"/>
</dbReference>
<evidence type="ECO:0000313" key="11">
    <source>
        <dbReference type="Proteomes" id="UP001500893"/>
    </source>
</evidence>
<dbReference type="EC" id="1.13.11.54" evidence="9"/>
<dbReference type="EMBL" id="BAAAVM010000040">
    <property type="protein sequence ID" value="GAA3145329.1"/>
    <property type="molecule type" value="Genomic_DNA"/>
</dbReference>
<keyword evidence="8 9" id="KW-0486">Methionine biosynthesis</keyword>
<evidence type="ECO:0000256" key="1">
    <source>
        <dbReference type="ARBA" id="ARBA00000428"/>
    </source>
</evidence>
<dbReference type="CDD" id="cd02232">
    <property type="entry name" value="cupin_ARD"/>
    <property type="match status" value="1"/>
</dbReference>
<feature type="site" description="May play a role in metal incorporation in vivo" evidence="9">
    <location>
        <position position="119"/>
    </location>
</feature>
<feature type="binding site" evidence="9">
    <location>
        <position position="122"/>
    </location>
    <ligand>
        <name>Fe(2+)</name>
        <dbReference type="ChEBI" id="CHEBI:29033"/>
    </ligand>
</feature>
<feature type="binding site" evidence="9">
    <location>
        <position position="127"/>
    </location>
    <ligand>
        <name>Fe(2+)</name>
        <dbReference type="ChEBI" id="CHEBI:29033"/>
    </ligand>
</feature>
<keyword evidence="2 9" id="KW-0533">Nickel</keyword>
<feature type="binding site" evidence="9">
    <location>
        <position position="127"/>
    </location>
    <ligand>
        <name>Ni(2+)</name>
        <dbReference type="ChEBI" id="CHEBI:49786"/>
    </ligand>
</feature>
<reference evidence="11" key="1">
    <citation type="journal article" date="2019" name="Int. J. Syst. Evol. Microbiol.">
        <title>The Global Catalogue of Microorganisms (GCM) 10K type strain sequencing project: providing services to taxonomists for standard genome sequencing and annotation.</title>
        <authorList>
            <consortium name="The Broad Institute Genomics Platform"/>
            <consortium name="The Broad Institute Genome Sequencing Center for Infectious Disease"/>
            <person name="Wu L."/>
            <person name="Ma J."/>
        </authorList>
    </citation>
    <scope>NUCLEOTIDE SEQUENCE [LARGE SCALE GENOMIC DNA]</scope>
    <source>
        <strain evidence="11">JCM 11574</strain>
    </source>
</reference>
<dbReference type="EC" id="1.13.11.53" evidence="9"/>
<dbReference type="InterPro" id="IPR004313">
    <property type="entry name" value="ARD"/>
</dbReference>
<evidence type="ECO:0000256" key="3">
    <source>
        <dbReference type="ARBA" id="ARBA00022605"/>
    </source>
</evidence>
<feature type="binding site" evidence="9">
    <location>
        <position position="122"/>
    </location>
    <ligand>
        <name>Ni(2+)</name>
        <dbReference type="ChEBI" id="CHEBI:49786"/>
    </ligand>
</feature>
<dbReference type="Proteomes" id="UP001500893">
    <property type="component" value="Unassembled WGS sequence"/>
</dbReference>
<dbReference type="Gene3D" id="2.60.120.10">
    <property type="entry name" value="Jelly Rolls"/>
    <property type="match status" value="1"/>
</dbReference>
<name>A0ABP6NE88_9ACTN</name>
<feature type="binding site" evidence="9">
    <location>
        <position position="120"/>
    </location>
    <ligand>
        <name>Fe(2+)</name>
        <dbReference type="ChEBI" id="CHEBI:29033"/>
    </ligand>
</feature>
<sequence>MFRWSAKDPLAFFADGVLMTLLTTWPDSGPETVLRRTSDPEQIRTALAPLGVDYEQWPVRDGLEPGAGPEAVLAAYADEVRALTAREGFRTVDVVSLHPDGSPDWADRARAARQKFLAEHTHEDDDEVRFFVSGAGVFYLHADGVVHAVYCEKGDLLGVPKGTTHWFDMGTRPSFTAIRFFHEEDGWIGTFTGSDVAGRFPDFDTLRAGYTGSDA</sequence>
<evidence type="ECO:0000256" key="6">
    <source>
        <dbReference type="ARBA" id="ARBA00023002"/>
    </source>
</evidence>